<dbReference type="PANTHER" id="PTHR40094:SF1">
    <property type="entry name" value="UBIQUITIN DOMAIN-CONTAINING PROTEIN"/>
    <property type="match status" value="1"/>
</dbReference>
<dbReference type="Pfam" id="PF17973">
    <property type="entry name" value="bMG10"/>
    <property type="match status" value="1"/>
</dbReference>
<keyword evidence="3" id="KW-0812">Transmembrane</keyword>
<keyword evidence="2" id="KW-0732">Signal</keyword>
<dbReference type="Pfam" id="PF11974">
    <property type="entry name" value="bMG3"/>
    <property type="match status" value="1"/>
</dbReference>
<gene>
    <name evidence="6" type="ORF">C3K47_05770</name>
</gene>
<accession>A0A2S5A608</accession>
<dbReference type="InterPro" id="IPR002890">
    <property type="entry name" value="MG2"/>
</dbReference>
<dbReference type="Pfam" id="PF07678">
    <property type="entry name" value="TED_complement"/>
    <property type="match status" value="1"/>
</dbReference>
<dbReference type="Pfam" id="PF01835">
    <property type="entry name" value="MG2"/>
    <property type="match status" value="1"/>
</dbReference>
<comment type="caution">
    <text evidence="6">The sequence shown here is derived from an EMBL/GenBank/DDBJ whole genome shotgun (WGS) entry which is preliminary data.</text>
</comment>
<feature type="domain" description="Alpha-2-macroglobulin bait region" evidence="4">
    <location>
        <begin position="991"/>
        <end position="1133"/>
    </location>
</feature>
<feature type="domain" description="Alpha-2-macroglobulin" evidence="5">
    <location>
        <begin position="1197"/>
        <end position="1286"/>
    </location>
</feature>
<evidence type="ECO:0000313" key="7">
    <source>
        <dbReference type="Proteomes" id="UP000236893"/>
    </source>
</evidence>
<evidence type="ECO:0000256" key="1">
    <source>
        <dbReference type="ARBA" id="ARBA00010556"/>
    </source>
</evidence>
<evidence type="ECO:0000256" key="3">
    <source>
        <dbReference type="SAM" id="Phobius"/>
    </source>
</evidence>
<evidence type="ECO:0000259" key="5">
    <source>
        <dbReference type="SMART" id="SM01360"/>
    </source>
</evidence>
<evidence type="ECO:0000313" key="6">
    <source>
        <dbReference type="EMBL" id="POY38030.1"/>
    </source>
</evidence>
<dbReference type="Pfam" id="PF07703">
    <property type="entry name" value="A2M_BRD"/>
    <property type="match status" value="1"/>
</dbReference>
<dbReference type="RefSeq" id="WP_103788160.1">
    <property type="nucleotide sequence ID" value="NZ_PQVF01000003.1"/>
</dbReference>
<dbReference type="InterPro" id="IPR051802">
    <property type="entry name" value="YfhM-like"/>
</dbReference>
<dbReference type="SMART" id="SM01359">
    <property type="entry name" value="A2M_N_2"/>
    <property type="match status" value="1"/>
</dbReference>
<dbReference type="SMART" id="SM01419">
    <property type="entry name" value="Thiol-ester_cl"/>
    <property type="match status" value="1"/>
</dbReference>
<evidence type="ECO:0000256" key="2">
    <source>
        <dbReference type="ARBA" id="ARBA00022729"/>
    </source>
</evidence>
<dbReference type="InterPro" id="IPR041203">
    <property type="entry name" value="Bact_A2M_MG5"/>
</dbReference>
<dbReference type="Pfam" id="PF00207">
    <property type="entry name" value="A2M"/>
    <property type="match status" value="1"/>
</dbReference>
<keyword evidence="3" id="KW-1133">Transmembrane helix</keyword>
<dbReference type="Pfam" id="PF17962">
    <property type="entry name" value="bMG6"/>
    <property type="match status" value="1"/>
</dbReference>
<name>A0A2S5A608_9SPHI</name>
<dbReference type="GO" id="GO:0005615">
    <property type="term" value="C:extracellular space"/>
    <property type="evidence" value="ECO:0007669"/>
    <property type="project" value="InterPro"/>
</dbReference>
<dbReference type="OrthoDB" id="9767116at2"/>
<reference evidence="6 7" key="1">
    <citation type="submission" date="2018-01" db="EMBL/GenBank/DDBJ databases">
        <authorList>
            <person name="Gaut B.S."/>
            <person name="Morton B.R."/>
            <person name="Clegg M.T."/>
            <person name="Duvall M.R."/>
        </authorList>
    </citation>
    <scope>NUCLEOTIDE SEQUENCE [LARGE SCALE GENOMIC DNA]</scope>
    <source>
        <strain evidence="6 7">HR-AV</strain>
    </source>
</reference>
<dbReference type="InterPro" id="IPR011626">
    <property type="entry name" value="Alpha-macroglobulin_TED"/>
</dbReference>
<dbReference type="Pfam" id="PF17972">
    <property type="entry name" value="bMG5"/>
    <property type="match status" value="1"/>
</dbReference>
<comment type="similarity">
    <text evidence="1">Belongs to the protease inhibitor I39 (alpha-2-macroglobulin) family. Bacterial alpha-2-macroglobulin subfamily.</text>
</comment>
<keyword evidence="3" id="KW-0472">Membrane</keyword>
<dbReference type="PANTHER" id="PTHR40094">
    <property type="entry name" value="ALPHA-2-MACROGLOBULIN HOMOLOG"/>
    <property type="match status" value="1"/>
</dbReference>
<dbReference type="InterPro" id="IPR047565">
    <property type="entry name" value="Alpha-macroglob_thiol-ester_cl"/>
</dbReference>
<dbReference type="InterPro" id="IPR008930">
    <property type="entry name" value="Terpenoid_cyclase/PrenylTrfase"/>
</dbReference>
<dbReference type="Gene3D" id="1.50.10.20">
    <property type="match status" value="1"/>
</dbReference>
<dbReference type="CDD" id="cd02891">
    <property type="entry name" value="A2M_like"/>
    <property type="match status" value="1"/>
</dbReference>
<dbReference type="Gene3D" id="2.60.40.10">
    <property type="entry name" value="Immunoglobulins"/>
    <property type="match status" value="1"/>
</dbReference>
<keyword evidence="7" id="KW-1185">Reference proteome</keyword>
<dbReference type="SMART" id="SM01360">
    <property type="entry name" value="A2M"/>
    <property type="match status" value="1"/>
</dbReference>
<dbReference type="InterPro" id="IPR021868">
    <property type="entry name" value="Alpha_2_Macroglob_MG3"/>
</dbReference>
<evidence type="ECO:0008006" key="8">
    <source>
        <dbReference type="Google" id="ProtNLM"/>
    </source>
</evidence>
<dbReference type="InterPro" id="IPR011625">
    <property type="entry name" value="A2M_N_BRD"/>
</dbReference>
<feature type="transmembrane region" description="Helical" evidence="3">
    <location>
        <begin position="14"/>
        <end position="34"/>
    </location>
</feature>
<protein>
    <recommendedName>
        <fullName evidence="8">Alpha-2-macroglobulin</fullName>
    </recommendedName>
</protein>
<dbReference type="InterPro" id="IPR001599">
    <property type="entry name" value="Macroglobln_a2"/>
</dbReference>
<dbReference type="GO" id="GO:0004866">
    <property type="term" value="F:endopeptidase inhibitor activity"/>
    <property type="evidence" value="ECO:0007669"/>
    <property type="project" value="InterPro"/>
</dbReference>
<evidence type="ECO:0000259" key="4">
    <source>
        <dbReference type="SMART" id="SM01359"/>
    </source>
</evidence>
<dbReference type="Gene3D" id="2.60.40.3710">
    <property type="match status" value="1"/>
</dbReference>
<dbReference type="Proteomes" id="UP000236893">
    <property type="component" value="Unassembled WGS sequence"/>
</dbReference>
<sequence length="1863" mass="206488">MLASLKNHLTNRKLVLSSLFAFIIVAMGSSYYLISCKKGLQESSTAFNEFIEAYTSGVVSKQSNVRIQLAAQTETIHAADEPLEDGLFSISPALKGKAFWVDARTVEFRPEEDMKADQAYKVEFKLGKVTKVPDQYADFEFGFSTIKPSLSMEYNGFKSLDNSMDQMSFSGVVYTADAEDPEKVEQTVSAGFGNNNKVVKWTHENELRTHRFTIDSLQKNTTTQILEVRSNGAALDIDKTTNYTAPLPALNDFKVLSIRAVNDAEQYVLVQFSVPVAINQDLDGLITISEVSDLRYTISGSEVKVFAPDKLNESYSVRVSNGIKNIADKAMAYPMEANVFFENSFPSVEIPGKGVIIPSGGKLVMPFYASNLKAVDVTIIKIYENNIPQYLQQNDLNGQYDLRRVAKPVVQKTIYLDTDKGLRLNKKNRFALDLDKLIRTEPGAIYRITIGFRREYSLVNCEQDTTETEDEEREYYGEKIDEDDDFWRRYDSYYPYGYSWDERKDPCKLSYYNKEQWAVRNVMASNLGIIAKRGNDNSMLVAITELLTTKSIAGVEVELLDYQRQVLGKAKTDDEGLAMLNLPKQPFLLLAKKGDQRGYLKLDDGGSLPISKFNLGGDEVQKGIKGFIYGERGVWRPGDSIFVSFILEDKENKLPQGHPVSFELYNPKGQLYKKIVQTKSLNGFYTFPTATDVNSPTGNWVAKVKVGGAEFQKVLRIETIMPNRLKINLDFGKKELVKGENPTATLNAKWLFGGTAHSLKAKVDVSLSAATTSFKGLNDYTFQDPVAAFSTENKTIFDGQLDDNGNAPVQANISVENTAPGMLNANFLIKVFEPGGNFSIDNFSLSYHVFNSYVGIKAPEGDEYTDMLPTGKNIPIDIANVNTSGALIGGQRQVEVELYKISWKWWWDESDDDFSNFTQDEYNKFIKQEKVVLQNGKGQWNLKVSDDDWGRYLVRVRDLKSGHVTGKVVYLDNPYWSTRSDGTGSTAATMLTFTSDKEKYNVGDEVKLSIPSAQGGRALISIESGSKVVKTYWVDAAKGETQFKFKAESSMSPNVFVNVSLLQPHSQTVNDKPIRMYGAIPITVEDKNNVLKPILKIPTSIRPESEVNFSVAEASGKEMTYTVALVDEGLLDITRYKTPNPYAAFYAREALGVKTWDLYDYVLGAWGGDLERILSIGGDQSGGKAAAANRANRFKPVVKFLGPFALKANGSNSHKVKLPPYVGSVKVMLIAGQKGAYGFAEQAVAVKKPLMLLTTLPRVLSPGETFKLPVSVFAMERNIRNASVTVQANPFLEIIGGSTKAVTFTQTGEQLVYFDVRVKQTIGVAKVRVTAQSGAEKADDNVEIEVRNPNNVITKVQQATLMPDKSLSLPVQMIGMLATAKGTLEVSSIPPINLAKRLTYLIQYPHGCVEQTTSSVFPQLALNQLMDLSDRQKAEVDRNVKAAINRLKGFQTTDGGFGYWPGDSQPDEWGTNYAGHFILESQKRGYSLPPVMLQQWKKYQKNKAVSWTPTTDNFYGGDLSQAYRLYLLALCKAPEIGAMNRLKAFKYLSNEAKWRLASAYQLAGQEEVAKSMIKGLATTVKSYRQLGGTFGSDLRDQAMILETLSLLGEKQKAAGVMQTVASKLALDEWYSTQTTAYSLLAIAQYCGENSGSKMSFSYQANGTSGSVNSNSVVSQVNINKNGKAVIQNKGTNILYVRLILSGRPQVGETIEAHGNADILKMNVVYKALDGSIVNPTRLAQGTDFVAEVTVANPGNRGHYEQMALTQLFPSGWQIINTRLTSDENRFNSSPSTYKDIRDDRVNTYFNLNAGRTVTYHVLLNASYIGKFYLPTTNCEAMYDATISAGTAGQLVEVVKGDAEMANK</sequence>
<dbReference type="EMBL" id="PQVF01000003">
    <property type="protein sequence ID" value="POY38030.1"/>
    <property type="molecule type" value="Genomic_DNA"/>
</dbReference>
<organism evidence="6 7">
    <name type="scientific">Solitalea longa</name>
    <dbReference type="NCBI Taxonomy" id="2079460"/>
    <lineage>
        <taxon>Bacteria</taxon>
        <taxon>Pseudomonadati</taxon>
        <taxon>Bacteroidota</taxon>
        <taxon>Sphingobacteriia</taxon>
        <taxon>Sphingobacteriales</taxon>
        <taxon>Sphingobacteriaceae</taxon>
        <taxon>Solitalea</taxon>
    </lineage>
</organism>
<dbReference type="InterPro" id="IPR041462">
    <property type="entry name" value="Bact_A2M_MG6"/>
</dbReference>
<dbReference type="InterPro" id="IPR013783">
    <property type="entry name" value="Ig-like_fold"/>
</dbReference>
<dbReference type="SUPFAM" id="SSF48239">
    <property type="entry name" value="Terpenoid cyclases/Protein prenyltransferases"/>
    <property type="match status" value="1"/>
</dbReference>
<dbReference type="Gene3D" id="2.60.40.1930">
    <property type="match status" value="1"/>
</dbReference>
<dbReference type="InterPro" id="IPR041246">
    <property type="entry name" value="Bact_MG10"/>
</dbReference>
<proteinExistence type="inferred from homology"/>